<protein>
    <submittedName>
        <fullName evidence="1">Uncharacterized protein</fullName>
    </submittedName>
</protein>
<dbReference type="Proteomes" id="UP000018534">
    <property type="component" value="Unassembled WGS sequence"/>
</dbReference>
<sequence length="67" mass="7811">MDPLAVAPVDKQSTLSEQGQVPRYFWLCFFQDRYKLADAKLPFFAQQQHQAEPGFVRKILKKLQGQQ</sequence>
<dbReference type="AlphaFoldDB" id="V7IJ67"/>
<comment type="caution">
    <text evidence="1">The sequence shown here is derived from an EMBL/GenBank/DDBJ whole genome shotgun (WGS) entry which is preliminary data.</text>
</comment>
<proteinExistence type="predicted"/>
<gene>
    <name evidence="1" type="ORF">A628_04676</name>
</gene>
<name>V7IJ67_SALET</name>
<organism evidence="1 2">
    <name type="scientific">Salmonella enterica subsp. enterica serovar Cubana str. 76814</name>
    <dbReference type="NCBI Taxonomy" id="1192560"/>
    <lineage>
        <taxon>Bacteria</taxon>
        <taxon>Pseudomonadati</taxon>
        <taxon>Pseudomonadota</taxon>
        <taxon>Gammaproteobacteria</taxon>
        <taxon>Enterobacterales</taxon>
        <taxon>Enterobacteriaceae</taxon>
        <taxon>Salmonella</taxon>
    </lineage>
</organism>
<dbReference type="EMBL" id="AZGR01000162">
    <property type="protein sequence ID" value="ETA85311.1"/>
    <property type="molecule type" value="Genomic_DNA"/>
</dbReference>
<evidence type="ECO:0000313" key="2">
    <source>
        <dbReference type="Proteomes" id="UP000018534"/>
    </source>
</evidence>
<reference evidence="1 2" key="1">
    <citation type="journal article" date="2014" name="Genome Announc.">
        <title>Whole-Genome Sequencing of Salmonella enterica subsp. enterica Serovar Cubana Strains Isolated from Agricultural Sources.</title>
        <authorList>
            <person name="Benahmed F.H."/>
            <person name="Gopinath G.R."/>
            <person name="Wang H."/>
            <person name="Jean-Gilles Beaubrun J."/>
            <person name="Grim C."/>
            <person name="Cheng C.M."/>
            <person name="McClelland M."/>
            <person name="Ayers S."/>
            <person name="Abbott J."/>
            <person name="Desai P."/>
            <person name="Frye J.G."/>
            <person name="Weinstock G."/>
            <person name="Hammack T.S."/>
            <person name="Hanes D.E."/>
            <person name="Rasmussen M.A."/>
            <person name="Davidson M.K."/>
        </authorList>
    </citation>
    <scope>NUCLEOTIDE SEQUENCE [LARGE SCALE GENOMIC DNA]</scope>
    <source>
        <strain evidence="1">76814</strain>
    </source>
</reference>
<dbReference type="HOGENOM" id="CLU_2809935_0_0_6"/>
<accession>V7IJ67</accession>
<evidence type="ECO:0000313" key="1">
    <source>
        <dbReference type="EMBL" id="ETA85311.1"/>
    </source>
</evidence>